<organism evidence="1 2">
    <name type="scientific">Phytohabitans houttuyneae</name>
    <dbReference type="NCBI Taxonomy" id="1076126"/>
    <lineage>
        <taxon>Bacteria</taxon>
        <taxon>Bacillati</taxon>
        <taxon>Actinomycetota</taxon>
        <taxon>Actinomycetes</taxon>
        <taxon>Micromonosporales</taxon>
        <taxon>Micromonosporaceae</taxon>
    </lineage>
</organism>
<sequence>MVVALTDGQTPWPSARPRCRTVVGLFARPAPNWEDSEEYRPDTPPDWARVVTIGR</sequence>
<reference evidence="1 2" key="1">
    <citation type="submission" date="2020-03" db="EMBL/GenBank/DDBJ databases">
        <title>Whole genome shotgun sequence of Phytohabitans houttuyneae NBRC 108639.</title>
        <authorList>
            <person name="Komaki H."/>
            <person name="Tamura T."/>
        </authorList>
    </citation>
    <scope>NUCLEOTIDE SEQUENCE [LARGE SCALE GENOMIC DNA]</scope>
    <source>
        <strain evidence="1 2">NBRC 108639</strain>
    </source>
</reference>
<dbReference type="AlphaFoldDB" id="A0A6V8KVE9"/>
<gene>
    <name evidence="1" type="ORF">Phou_099470</name>
</gene>
<evidence type="ECO:0000313" key="2">
    <source>
        <dbReference type="Proteomes" id="UP000482800"/>
    </source>
</evidence>
<evidence type="ECO:0000313" key="1">
    <source>
        <dbReference type="EMBL" id="GFJ85767.1"/>
    </source>
</evidence>
<keyword evidence="2" id="KW-1185">Reference proteome</keyword>
<protein>
    <submittedName>
        <fullName evidence="1">Uncharacterized protein</fullName>
    </submittedName>
</protein>
<proteinExistence type="predicted"/>
<reference evidence="1 2" key="2">
    <citation type="submission" date="2020-03" db="EMBL/GenBank/DDBJ databases">
        <authorList>
            <person name="Ichikawa N."/>
            <person name="Kimura A."/>
            <person name="Kitahashi Y."/>
            <person name="Uohara A."/>
        </authorList>
    </citation>
    <scope>NUCLEOTIDE SEQUENCE [LARGE SCALE GENOMIC DNA]</scope>
    <source>
        <strain evidence="1 2">NBRC 108639</strain>
    </source>
</reference>
<comment type="caution">
    <text evidence="1">The sequence shown here is derived from an EMBL/GenBank/DDBJ whole genome shotgun (WGS) entry which is preliminary data.</text>
</comment>
<accession>A0A6V8KVE9</accession>
<name>A0A6V8KVE9_9ACTN</name>
<dbReference type="EMBL" id="BLPF01000004">
    <property type="protein sequence ID" value="GFJ85767.1"/>
    <property type="molecule type" value="Genomic_DNA"/>
</dbReference>
<dbReference type="Proteomes" id="UP000482800">
    <property type="component" value="Unassembled WGS sequence"/>
</dbReference>